<evidence type="ECO:0000313" key="2">
    <source>
        <dbReference type="Proteomes" id="UP000294847"/>
    </source>
</evidence>
<protein>
    <submittedName>
        <fullName evidence="1">Uncharacterized protein</fullName>
    </submittedName>
</protein>
<reference evidence="1 2" key="1">
    <citation type="journal article" date="2019" name="Mol. Biol. Evol.">
        <title>Blast fungal genomes show frequent chromosomal changes, gene gains and losses, and effector gene turnover.</title>
        <authorList>
            <person name="Gomez Luciano L.B."/>
            <person name="Jason Tsai I."/>
            <person name="Chuma I."/>
            <person name="Tosa Y."/>
            <person name="Chen Y.H."/>
            <person name="Li J.Y."/>
            <person name="Li M.Y."/>
            <person name="Jade Lu M.Y."/>
            <person name="Nakayashiki H."/>
            <person name="Li W.H."/>
        </authorList>
    </citation>
    <scope>NUCLEOTIDE SEQUENCE [LARGE SCALE GENOMIC DNA]</scope>
    <source>
        <strain evidence="1">MZ5-1-6</strain>
    </source>
</reference>
<proteinExistence type="predicted"/>
<gene>
    <name evidence="1" type="ORF">PoMZ_03242</name>
</gene>
<name>A0A4P7NB49_PYROR</name>
<dbReference type="Proteomes" id="UP000294847">
    <property type="component" value="Chromosome 3"/>
</dbReference>
<accession>A0A4P7NB49</accession>
<dbReference type="AlphaFoldDB" id="A0A4P7NB49"/>
<evidence type="ECO:0000313" key="1">
    <source>
        <dbReference type="EMBL" id="QBZ58296.1"/>
    </source>
</evidence>
<sequence length="166" mass="18374">MLPHVNAKYGDPARHGILILGGDDDQRASRRLLLDQPAPAAALDAQQLGRELRLELVEAAPLLLDLRDQRGRRRGGVGVWARRRRQVLPEERVVDVAAGVEVDGREGGDAVRQLARRVRLERLVEVGHVGRVVLAVVQLHDLLGDVRLQGVVGEWELGELRGERLV</sequence>
<dbReference type="EMBL" id="CP034206">
    <property type="protein sequence ID" value="QBZ58296.1"/>
    <property type="molecule type" value="Genomic_DNA"/>
</dbReference>
<organism evidence="1 2">
    <name type="scientific">Pyricularia oryzae</name>
    <name type="common">Rice blast fungus</name>
    <name type="synonym">Magnaporthe oryzae</name>
    <dbReference type="NCBI Taxonomy" id="318829"/>
    <lineage>
        <taxon>Eukaryota</taxon>
        <taxon>Fungi</taxon>
        <taxon>Dikarya</taxon>
        <taxon>Ascomycota</taxon>
        <taxon>Pezizomycotina</taxon>
        <taxon>Sordariomycetes</taxon>
        <taxon>Sordariomycetidae</taxon>
        <taxon>Magnaporthales</taxon>
        <taxon>Pyriculariaceae</taxon>
        <taxon>Pyricularia</taxon>
    </lineage>
</organism>